<dbReference type="PANTHER" id="PTHR10218">
    <property type="entry name" value="GTP-BINDING PROTEIN ALPHA SUBUNIT"/>
    <property type="match status" value="1"/>
</dbReference>
<evidence type="ECO:0000256" key="2">
    <source>
        <dbReference type="ARBA" id="ARBA00022741"/>
    </source>
</evidence>
<evidence type="ECO:0000313" key="6">
    <source>
        <dbReference type="Proteomes" id="UP000816034"/>
    </source>
</evidence>
<dbReference type="SUPFAM" id="SSF52540">
    <property type="entry name" value="P-loop containing nucleoside triphosphate hydrolases"/>
    <property type="match status" value="1"/>
</dbReference>
<keyword evidence="1" id="KW-0479">Metal-binding</keyword>
<dbReference type="GO" id="GO:0003924">
    <property type="term" value="F:GTPase activity"/>
    <property type="evidence" value="ECO:0007669"/>
    <property type="project" value="InterPro"/>
</dbReference>
<dbReference type="InterPro" id="IPR001019">
    <property type="entry name" value="Gprotein_alpha_su"/>
</dbReference>
<protein>
    <submittedName>
        <fullName evidence="5">Uncharacterized protein</fullName>
    </submittedName>
</protein>
<evidence type="ECO:0000256" key="4">
    <source>
        <dbReference type="ARBA" id="ARBA00023224"/>
    </source>
</evidence>
<dbReference type="GO" id="GO:0031683">
    <property type="term" value="F:G-protein beta/gamma-subunit complex binding"/>
    <property type="evidence" value="ECO:0007669"/>
    <property type="project" value="InterPro"/>
</dbReference>
<dbReference type="RefSeq" id="XP_044553234.1">
    <property type="nucleotide sequence ID" value="XM_044690652.1"/>
</dbReference>
<evidence type="ECO:0000256" key="1">
    <source>
        <dbReference type="ARBA" id="ARBA00022723"/>
    </source>
</evidence>
<dbReference type="GO" id="GO:0005525">
    <property type="term" value="F:GTP binding"/>
    <property type="evidence" value="ECO:0007669"/>
    <property type="project" value="UniProtKB-KW"/>
</dbReference>
<dbReference type="PANTHER" id="PTHR10218:SF302">
    <property type="entry name" value="GUANINE NUCLEOTIDE-BINDING PROTEIN ALPHA-5 SUBUNIT"/>
    <property type="match status" value="1"/>
</dbReference>
<dbReference type="GO" id="GO:0046872">
    <property type="term" value="F:metal ion binding"/>
    <property type="evidence" value="ECO:0007669"/>
    <property type="project" value="UniProtKB-KW"/>
</dbReference>
<dbReference type="InterPro" id="IPR027417">
    <property type="entry name" value="P-loop_NTPase"/>
</dbReference>
<gene>
    <name evidence="5" type="ORF">C9374_014642</name>
</gene>
<sequence>MGAKNSKSTHSDPIATSSSKDILLFPRSDKSNYNNCSYLFLGLHDTGKSTVFYGLKSVCMEITATKYEQDEDYEHRLDNCCKDIIVDILQNMRIEMFGKTYYYSSKESGATFTHELFDVDGSRPGRWGVDMWGDVILVFASLSEFDQTVQNDYIYKSSTNRMETSLTCFKGVARRFDTYRLVLVLTKPDILVEKIDAFDTSRAVSLKIRPELCHIPDKTVRMAVNFMVNEYHKAFIETPPYMQEQKFKPFEYHIVNSLSDFDIQQFKKVLLISKPNQKLKRFISPSLYVTNDKKNFPLTLLKRIKDMQLCDIMLQLLN</sequence>
<dbReference type="Gene3D" id="3.40.50.300">
    <property type="entry name" value="P-loop containing nucleotide triphosphate hydrolases"/>
    <property type="match status" value="1"/>
</dbReference>
<proteinExistence type="predicted"/>
<keyword evidence="6" id="KW-1185">Reference proteome</keyword>
<name>A0AA88GUR4_NAELO</name>
<dbReference type="GO" id="GO:0001664">
    <property type="term" value="F:G protein-coupled receptor binding"/>
    <property type="evidence" value="ECO:0007669"/>
    <property type="project" value="TreeGrafter"/>
</dbReference>
<keyword evidence="4" id="KW-0807">Transducer</keyword>
<dbReference type="GO" id="GO:0007188">
    <property type="term" value="P:adenylate cyclase-modulating G protein-coupled receptor signaling pathway"/>
    <property type="evidence" value="ECO:0007669"/>
    <property type="project" value="TreeGrafter"/>
</dbReference>
<dbReference type="Proteomes" id="UP000816034">
    <property type="component" value="Unassembled WGS sequence"/>
</dbReference>
<dbReference type="GO" id="GO:0005737">
    <property type="term" value="C:cytoplasm"/>
    <property type="evidence" value="ECO:0007669"/>
    <property type="project" value="TreeGrafter"/>
</dbReference>
<organism evidence="5 6">
    <name type="scientific">Naegleria lovaniensis</name>
    <name type="common">Amoeba</name>
    <dbReference type="NCBI Taxonomy" id="51637"/>
    <lineage>
        <taxon>Eukaryota</taxon>
        <taxon>Discoba</taxon>
        <taxon>Heterolobosea</taxon>
        <taxon>Tetramitia</taxon>
        <taxon>Eutetramitia</taxon>
        <taxon>Vahlkampfiidae</taxon>
        <taxon>Naegleria</taxon>
    </lineage>
</organism>
<dbReference type="GO" id="GO:0005834">
    <property type="term" value="C:heterotrimeric G-protein complex"/>
    <property type="evidence" value="ECO:0007669"/>
    <property type="project" value="TreeGrafter"/>
</dbReference>
<evidence type="ECO:0000313" key="5">
    <source>
        <dbReference type="EMBL" id="KAG2389242.1"/>
    </source>
</evidence>
<accession>A0AA88GUR4</accession>
<dbReference type="EMBL" id="PYSW02000008">
    <property type="protein sequence ID" value="KAG2389242.1"/>
    <property type="molecule type" value="Genomic_DNA"/>
</dbReference>
<evidence type="ECO:0000256" key="3">
    <source>
        <dbReference type="ARBA" id="ARBA00023134"/>
    </source>
</evidence>
<comment type="caution">
    <text evidence="5">The sequence shown here is derived from an EMBL/GenBank/DDBJ whole genome shotgun (WGS) entry which is preliminary data.</text>
</comment>
<dbReference type="AlphaFoldDB" id="A0AA88GUR4"/>
<reference evidence="5 6" key="1">
    <citation type="journal article" date="2018" name="BMC Genomics">
        <title>The genome of Naegleria lovaniensis, the basis for a comparative approach to unravel pathogenicity factors of the human pathogenic amoeba N. fowleri.</title>
        <authorList>
            <person name="Liechti N."/>
            <person name="Schurch N."/>
            <person name="Bruggmann R."/>
            <person name="Wittwer M."/>
        </authorList>
    </citation>
    <scope>NUCLEOTIDE SEQUENCE [LARGE SCALE GENOMIC DNA]</scope>
    <source>
        <strain evidence="5 6">ATCC 30569</strain>
    </source>
</reference>
<keyword evidence="2" id="KW-0547">Nucleotide-binding</keyword>
<dbReference type="GeneID" id="68107095"/>
<keyword evidence="3" id="KW-0342">GTP-binding</keyword>